<dbReference type="Pfam" id="PF00155">
    <property type="entry name" value="Aminotran_1_2"/>
    <property type="match status" value="1"/>
</dbReference>
<feature type="region of interest" description="Disordered" evidence="1">
    <location>
        <begin position="89"/>
        <end position="110"/>
    </location>
</feature>
<accession>X1MPN9</accession>
<proteinExistence type="predicted"/>
<dbReference type="EMBL" id="BARV01004237">
    <property type="protein sequence ID" value="GAI16655.1"/>
    <property type="molecule type" value="Genomic_DNA"/>
</dbReference>
<dbReference type="Gene3D" id="3.90.1150.10">
    <property type="entry name" value="Aspartate Aminotransferase, domain 1"/>
    <property type="match status" value="1"/>
</dbReference>
<feature type="domain" description="Aminotransferase class I/classII large" evidence="2">
    <location>
        <begin position="11"/>
        <end position="76"/>
    </location>
</feature>
<dbReference type="GO" id="GO:0030170">
    <property type="term" value="F:pyridoxal phosphate binding"/>
    <property type="evidence" value="ECO:0007669"/>
    <property type="project" value="InterPro"/>
</dbReference>
<protein>
    <recommendedName>
        <fullName evidence="2">Aminotransferase class I/classII large domain-containing protein</fullName>
    </recommendedName>
</protein>
<gene>
    <name evidence="3" type="ORF">S06H3_09549</name>
</gene>
<evidence type="ECO:0000259" key="2">
    <source>
        <dbReference type="Pfam" id="PF00155"/>
    </source>
</evidence>
<evidence type="ECO:0000313" key="3">
    <source>
        <dbReference type="EMBL" id="GAI16655.1"/>
    </source>
</evidence>
<comment type="caution">
    <text evidence="3">The sequence shown here is derived from an EMBL/GenBank/DDBJ whole genome shotgun (WGS) entry which is preliminary data.</text>
</comment>
<dbReference type="SUPFAM" id="SSF53383">
    <property type="entry name" value="PLP-dependent transferases"/>
    <property type="match status" value="1"/>
</dbReference>
<reference evidence="3" key="1">
    <citation type="journal article" date="2014" name="Front. Microbiol.">
        <title>High frequency of phylogenetically diverse reductive dehalogenase-homologous genes in deep subseafloor sedimentary metagenomes.</title>
        <authorList>
            <person name="Kawai M."/>
            <person name="Futagami T."/>
            <person name="Toyoda A."/>
            <person name="Takaki Y."/>
            <person name="Nishi S."/>
            <person name="Hori S."/>
            <person name="Arai W."/>
            <person name="Tsubouchi T."/>
            <person name="Morono Y."/>
            <person name="Uchiyama I."/>
            <person name="Ito T."/>
            <person name="Fujiyama A."/>
            <person name="Inagaki F."/>
            <person name="Takami H."/>
        </authorList>
    </citation>
    <scope>NUCLEOTIDE SEQUENCE</scope>
    <source>
        <strain evidence="3">Expedition CK06-06</strain>
    </source>
</reference>
<organism evidence="3">
    <name type="scientific">marine sediment metagenome</name>
    <dbReference type="NCBI Taxonomy" id="412755"/>
    <lineage>
        <taxon>unclassified sequences</taxon>
        <taxon>metagenomes</taxon>
        <taxon>ecological metagenomes</taxon>
    </lineage>
</organism>
<dbReference type="InterPro" id="IPR015422">
    <property type="entry name" value="PyrdxlP-dep_Trfase_small"/>
</dbReference>
<name>X1MPN9_9ZZZZ</name>
<dbReference type="InterPro" id="IPR015424">
    <property type="entry name" value="PyrdxlP-dep_Trfase"/>
</dbReference>
<dbReference type="AlphaFoldDB" id="X1MPN9"/>
<sequence length="110" mass="12758">IRPFRINELSPFKAYPSQTNFVLVEVGSKEKSNLVYNNLLEKGILVQTIYEPAFSTSRYFLRITVGNKKENEILIKGLQNVSKNHSLSRTDWQTGRPVDWPTDRPNYLID</sequence>
<dbReference type="InterPro" id="IPR004839">
    <property type="entry name" value="Aminotransferase_I/II_large"/>
</dbReference>
<evidence type="ECO:0000256" key="1">
    <source>
        <dbReference type="SAM" id="MobiDB-lite"/>
    </source>
</evidence>
<feature type="non-terminal residue" evidence="3">
    <location>
        <position position="1"/>
    </location>
</feature>